<dbReference type="GO" id="GO:0003723">
    <property type="term" value="F:RNA binding"/>
    <property type="evidence" value="ECO:0007669"/>
    <property type="project" value="UniProtKB-UniRule"/>
</dbReference>
<evidence type="ECO:0000256" key="1">
    <source>
        <dbReference type="PROSITE-ProRule" id="PRU00176"/>
    </source>
</evidence>
<comment type="caution">
    <text evidence="4">The sequence shown here is derived from an EMBL/GenBank/DDBJ whole genome shotgun (WGS) entry which is preliminary data.</text>
</comment>
<evidence type="ECO:0000256" key="2">
    <source>
        <dbReference type="SAM" id="MobiDB-lite"/>
    </source>
</evidence>
<feature type="compositionally biased region" description="Polar residues" evidence="2">
    <location>
        <begin position="219"/>
        <end position="229"/>
    </location>
</feature>
<proteinExistence type="predicted"/>
<feature type="domain" description="RRM" evidence="3">
    <location>
        <begin position="136"/>
        <end position="210"/>
    </location>
</feature>
<name>A0A5J4WH18_9EUKA</name>
<keyword evidence="1" id="KW-0694">RNA-binding</keyword>
<dbReference type="Gene3D" id="3.30.70.330">
    <property type="match status" value="3"/>
</dbReference>
<dbReference type="InterPro" id="IPR035979">
    <property type="entry name" value="RBD_domain_sf"/>
</dbReference>
<dbReference type="PROSITE" id="PS50102">
    <property type="entry name" value="RRM"/>
    <property type="match status" value="3"/>
</dbReference>
<feature type="region of interest" description="Disordered" evidence="2">
    <location>
        <begin position="214"/>
        <end position="236"/>
    </location>
</feature>
<dbReference type="Proteomes" id="UP000324800">
    <property type="component" value="Unassembled WGS sequence"/>
</dbReference>
<feature type="domain" description="RRM" evidence="3">
    <location>
        <begin position="11"/>
        <end position="88"/>
    </location>
</feature>
<reference evidence="4 5" key="1">
    <citation type="submission" date="2019-03" db="EMBL/GenBank/DDBJ databases">
        <title>Single cell metagenomics reveals metabolic interactions within the superorganism composed of flagellate Streblomastix strix and complex community of Bacteroidetes bacteria on its surface.</title>
        <authorList>
            <person name="Treitli S.C."/>
            <person name="Kolisko M."/>
            <person name="Husnik F."/>
            <person name="Keeling P."/>
            <person name="Hampl V."/>
        </authorList>
    </citation>
    <scope>NUCLEOTIDE SEQUENCE [LARGE SCALE GENOMIC DNA]</scope>
    <source>
        <strain evidence="4">ST1C</strain>
    </source>
</reference>
<dbReference type="Pfam" id="PF00076">
    <property type="entry name" value="RRM_1"/>
    <property type="match status" value="3"/>
</dbReference>
<organism evidence="4 5">
    <name type="scientific">Streblomastix strix</name>
    <dbReference type="NCBI Taxonomy" id="222440"/>
    <lineage>
        <taxon>Eukaryota</taxon>
        <taxon>Metamonada</taxon>
        <taxon>Preaxostyla</taxon>
        <taxon>Oxymonadida</taxon>
        <taxon>Streblomastigidae</taxon>
        <taxon>Streblomastix</taxon>
    </lineage>
</organism>
<feature type="domain" description="RRM" evidence="3">
    <location>
        <begin position="244"/>
        <end position="320"/>
    </location>
</feature>
<dbReference type="PANTHER" id="PTHR48034">
    <property type="entry name" value="TRANSFORMER-2 SEX-DETERMINING PROTEIN-RELATED"/>
    <property type="match status" value="1"/>
</dbReference>
<dbReference type="SMART" id="SM00360">
    <property type="entry name" value="RRM"/>
    <property type="match status" value="3"/>
</dbReference>
<dbReference type="CDD" id="cd00590">
    <property type="entry name" value="RRM_SF"/>
    <property type="match status" value="3"/>
</dbReference>
<dbReference type="SUPFAM" id="SSF54928">
    <property type="entry name" value="RNA-binding domain, RBD"/>
    <property type="match status" value="2"/>
</dbReference>
<evidence type="ECO:0000313" key="4">
    <source>
        <dbReference type="EMBL" id="KAA6394201.1"/>
    </source>
</evidence>
<evidence type="ECO:0000313" key="5">
    <source>
        <dbReference type="Proteomes" id="UP000324800"/>
    </source>
</evidence>
<accession>A0A5J4WH18</accession>
<dbReference type="OrthoDB" id="1042023at2759"/>
<dbReference type="InterPro" id="IPR012677">
    <property type="entry name" value="Nucleotide-bd_a/b_plait_sf"/>
</dbReference>
<dbReference type="EMBL" id="SNRW01002010">
    <property type="protein sequence ID" value="KAA6394201.1"/>
    <property type="molecule type" value="Genomic_DNA"/>
</dbReference>
<dbReference type="AlphaFoldDB" id="A0A5J4WH18"/>
<protein>
    <recommendedName>
        <fullName evidence="3">RRM domain-containing protein</fullName>
    </recommendedName>
</protein>
<gene>
    <name evidence="4" type="ORF">EZS28_010272</name>
</gene>
<dbReference type="InterPro" id="IPR000504">
    <property type="entry name" value="RRM_dom"/>
</dbReference>
<sequence length="320" mass="36656">MFVASQYRNNRKLFVTNLNFDTDEYALMRHFQYVGKVVSVQIIRYNSGDSKGYGFVEMKDNRTAQNAINILYNSLLDGRYIRIEFARSHSTTRSISRSTSNQPNQIDGYTDPIIIQQSSSSSSQIPLQAPNPQSMKCLKVSKFDFSMTQEQVRQLFAKIGEVDDVKIIIEDQNRVGYVKMKYEEDAQKTVDEYDGFALNRSHIEVKQVTSEAIIPKPEINTNQNTNSSSRKPRPPKIHAHLTRNRIKLSNLPLDTTEDELKQEFAIYDPSGYVITTDNSGQQTDIGFIQFYNEKDQQRAFKGKPSLILRGRTVTVTAPRK</sequence>
<dbReference type="InterPro" id="IPR050441">
    <property type="entry name" value="RBM"/>
</dbReference>
<evidence type="ECO:0000259" key="3">
    <source>
        <dbReference type="PROSITE" id="PS50102"/>
    </source>
</evidence>